<feature type="domain" description="Myb-like" evidence="2">
    <location>
        <begin position="62"/>
        <end position="100"/>
    </location>
</feature>
<sequence>MNTSGHQNSTPTRWREEEDNILRAYVKQYTDIGCATDWSFVAEKLPRRTNKDCRKRWVNHVSGGLRKGPWEADEDMMLLDAVAQHGQKWTLVASEVGSRSADRKSMLPFARLQHLLVKLLITLSPECAKRWQHNLDPRLDHQRWTPKEDELLLESVERYGREWRKIQEKHYSTRSANDLKNRFTILSKKIRSRASSRSGPTLGHSSSSSVIVVEEQDQESTNAGTDSGASHPSSSMSPEGGSVGVYNPKNIHVDLDEIMQSTPSVQQQREQQMRPGQQQQALSQGQAGVLLSLGQHDQSMALDDLEHAPTASVFPWATTTTSPSTTVPRPFTSGDFPNPIMPNSLTTMLNHPYHHSQTDSGDSNGLGSSSSHVGDSNMGGLLLEFDAMDTVPGGMKNGQLHSLLVQRAGRLRNCSPGGRVLFQGEGCDMEVLNYLLDVLLPVRHLVKIEINM</sequence>
<reference evidence="4" key="1">
    <citation type="journal article" date="2020" name="Stud. Mycol.">
        <title>101 Dothideomycetes genomes: a test case for predicting lifestyles and emergence of pathogens.</title>
        <authorList>
            <person name="Haridas S."/>
            <person name="Albert R."/>
            <person name="Binder M."/>
            <person name="Bloem J."/>
            <person name="Labutti K."/>
            <person name="Salamov A."/>
            <person name="Andreopoulos B."/>
            <person name="Baker S."/>
            <person name="Barry K."/>
            <person name="Bills G."/>
            <person name="Bluhm B."/>
            <person name="Cannon C."/>
            <person name="Castanera R."/>
            <person name="Culley D."/>
            <person name="Daum C."/>
            <person name="Ezra D."/>
            <person name="Gonzalez J."/>
            <person name="Henrissat B."/>
            <person name="Kuo A."/>
            <person name="Liang C."/>
            <person name="Lipzen A."/>
            <person name="Lutzoni F."/>
            <person name="Magnuson J."/>
            <person name="Mondo S."/>
            <person name="Nolan M."/>
            <person name="Ohm R."/>
            <person name="Pangilinan J."/>
            <person name="Park H.-J."/>
            <person name="Ramirez L."/>
            <person name="Alfaro M."/>
            <person name="Sun H."/>
            <person name="Tritt A."/>
            <person name="Yoshinaga Y."/>
            <person name="Zwiers L.-H."/>
            <person name="Turgeon B."/>
            <person name="Goodwin S."/>
            <person name="Spatafora J."/>
            <person name="Crous P."/>
            <person name="Grigoriev I."/>
        </authorList>
    </citation>
    <scope>NUCLEOTIDE SEQUENCE</scope>
    <source>
        <strain evidence="4">CBS 627.86</strain>
    </source>
</reference>
<feature type="domain" description="Myb-like" evidence="2">
    <location>
        <begin position="6"/>
        <end position="61"/>
    </location>
</feature>
<feature type="compositionally biased region" description="Low complexity" evidence="1">
    <location>
        <begin position="195"/>
        <end position="213"/>
    </location>
</feature>
<feature type="region of interest" description="Disordered" evidence="1">
    <location>
        <begin position="262"/>
        <end position="285"/>
    </location>
</feature>
<accession>A0A6A5YNM8</accession>
<evidence type="ECO:0000256" key="1">
    <source>
        <dbReference type="SAM" id="MobiDB-lite"/>
    </source>
</evidence>
<dbReference type="CDD" id="cd00167">
    <property type="entry name" value="SANT"/>
    <property type="match status" value="2"/>
</dbReference>
<dbReference type="PROSITE" id="PS50090">
    <property type="entry name" value="MYB_LIKE"/>
    <property type="match status" value="3"/>
</dbReference>
<dbReference type="InterPro" id="IPR001005">
    <property type="entry name" value="SANT/Myb"/>
</dbReference>
<dbReference type="EMBL" id="ML977347">
    <property type="protein sequence ID" value="KAF2108590.1"/>
    <property type="molecule type" value="Genomic_DNA"/>
</dbReference>
<dbReference type="Pfam" id="PF13921">
    <property type="entry name" value="Myb_DNA-bind_6"/>
    <property type="match status" value="1"/>
</dbReference>
<dbReference type="CDD" id="cd11660">
    <property type="entry name" value="SANT_TRF"/>
    <property type="match status" value="1"/>
</dbReference>
<evidence type="ECO:0000259" key="3">
    <source>
        <dbReference type="PROSITE" id="PS51294"/>
    </source>
</evidence>
<evidence type="ECO:0000313" key="4">
    <source>
        <dbReference type="EMBL" id="KAF2108590.1"/>
    </source>
</evidence>
<dbReference type="GO" id="GO:0000981">
    <property type="term" value="F:DNA-binding transcription factor activity, RNA polymerase II-specific"/>
    <property type="evidence" value="ECO:0007669"/>
    <property type="project" value="TreeGrafter"/>
</dbReference>
<evidence type="ECO:0000313" key="5">
    <source>
        <dbReference type="Proteomes" id="UP000799770"/>
    </source>
</evidence>
<gene>
    <name evidence="4" type="ORF">BDV96DRAFT_262578</name>
</gene>
<dbReference type="SMART" id="SM00717">
    <property type="entry name" value="SANT"/>
    <property type="match status" value="3"/>
</dbReference>
<dbReference type="GO" id="GO:0005634">
    <property type="term" value="C:nucleus"/>
    <property type="evidence" value="ECO:0007669"/>
    <property type="project" value="TreeGrafter"/>
</dbReference>
<feature type="domain" description="HTH myb-type" evidence="3">
    <location>
        <begin position="136"/>
        <end position="190"/>
    </location>
</feature>
<feature type="domain" description="HTH myb-type" evidence="3">
    <location>
        <begin position="66"/>
        <end position="102"/>
    </location>
</feature>
<proteinExistence type="predicted"/>
<dbReference type="InterPro" id="IPR050560">
    <property type="entry name" value="MYB_TF"/>
</dbReference>
<dbReference type="AlphaFoldDB" id="A0A6A5YNM8"/>
<feature type="compositionally biased region" description="Low complexity" evidence="1">
    <location>
        <begin position="266"/>
        <end position="285"/>
    </location>
</feature>
<dbReference type="GO" id="GO:0000978">
    <property type="term" value="F:RNA polymerase II cis-regulatory region sequence-specific DNA binding"/>
    <property type="evidence" value="ECO:0007669"/>
    <property type="project" value="TreeGrafter"/>
</dbReference>
<dbReference type="Proteomes" id="UP000799770">
    <property type="component" value="Unassembled WGS sequence"/>
</dbReference>
<dbReference type="InterPro" id="IPR009057">
    <property type="entry name" value="Homeodomain-like_sf"/>
</dbReference>
<evidence type="ECO:0000259" key="2">
    <source>
        <dbReference type="PROSITE" id="PS50090"/>
    </source>
</evidence>
<dbReference type="PANTHER" id="PTHR45614:SF76">
    <property type="entry name" value="TRANSCRIPTION FACTOR MYB124"/>
    <property type="match status" value="1"/>
</dbReference>
<dbReference type="Pfam" id="PF00249">
    <property type="entry name" value="Myb_DNA-binding"/>
    <property type="match status" value="1"/>
</dbReference>
<feature type="domain" description="Myb-like" evidence="2">
    <location>
        <begin position="136"/>
        <end position="187"/>
    </location>
</feature>
<dbReference type="SUPFAM" id="SSF46689">
    <property type="entry name" value="Homeodomain-like"/>
    <property type="match status" value="2"/>
</dbReference>
<protein>
    <recommendedName>
        <fullName evidence="6">Homeodomain-like protein</fullName>
    </recommendedName>
</protein>
<evidence type="ECO:0008006" key="6">
    <source>
        <dbReference type="Google" id="ProtNLM"/>
    </source>
</evidence>
<feature type="region of interest" description="Disordered" evidence="1">
    <location>
        <begin position="349"/>
        <end position="373"/>
    </location>
</feature>
<dbReference type="Gene3D" id="1.10.10.60">
    <property type="entry name" value="Homeodomain-like"/>
    <property type="match status" value="3"/>
</dbReference>
<dbReference type="PANTHER" id="PTHR45614">
    <property type="entry name" value="MYB PROTEIN-RELATED"/>
    <property type="match status" value="1"/>
</dbReference>
<feature type="compositionally biased region" description="Low complexity" evidence="1">
    <location>
        <begin position="227"/>
        <end position="240"/>
    </location>
</feature>
<feature type="domain" description="HTH myb-type" evidence="3">
    <location>
        <begin position="13"/>
        <end position="65"/>
    </location>
</feature>
<feature type="compositionally biased region" description="Low complexity" evidence="1">
    <location>
        <begin position="360"/>
        <end position="373"/>
    </location>
</feature>
<name>A0A6A5YNM8_9PLEO</name>
<keyword evidence="5" id="KW-1185">Reference proteome</keyword>
<dbReference type="InterPro" id="IPR017930">
    <property type="entry name" value="Myb_dom"/>
</dbReference>
<dbReference type="PROSITE" id="PS51294">
    <property type="entry name" value="HTH_MYB"/>
    <property type="match status" value="3"/>
</dbReference>
<feature type="region of interest" description="Disordered" evidence="1">
    <location>
        <begin position="190"/>
        <end position="248"/>
    </location>
</feature>
<dbReference type="OrthoDB" id="2143914at2759"/>
<organism evidence="4 5">
    <name type="scientific">Lophiotrema nucula</name>
    <dbReference type="NCBI Taxonomy" id="690887"/>
    <lineage>
        <taxon>Eukaryota</taxon>
        <taxon>Fungi</taxon>
        <taxon>Dikarya</taxon>
        <taxon>Ascomycota</taxon>
        <taxon>Pezizomycotina</taxon>
        <taxon>Dothideomycetes</taxon>
        <taxon>Pleosporomycetidae</taxon>
        <taxon>Pleosporales</taxon>
        <taxon>Lophiotremataceae</taxon>
        <taxon>Lophiotrema</taxon>
    </lineage>
</organism>